<accession>A6W430</accession>
<dbReference type="CAZy" id="GH43">
    <property type="family name" value="Glycoside Hydrolase Family 43"/>
</dbReference>
<evidence type="ECO:0000256" key="3">
    <source>
        <dbReference type="ARBA" id="ARBA00022801"/>
    </source>
</evidence>
<dbReference type="EC" id="3.2.1.99" evidence="9"/>
<comment type="similarity">
    <text evidence="2 7">Belongs to the glycosyl hydrolase 43 family.</text>
</comment>
<gene>
    <name evidence="9" type="ordered locus">Krad_0078</name>
</gene>
<evidence type="ECO:0000313" key="10">
    <source>
        <dbReference type="Proteomes" id="UP000001116"/>
    </source>
</evidence>
<dbReference type="GO" id="GO:0046558">
    <property type="term" value="F:arabinan endo-1,5-alpha-L-arabinosidase activity"/>
    <property type="evidence" value="ECO:0007669"/>
    <property type="project" value="UniProtKB-EC"/>
</dbReference>
<dbReference type="RefSeq" id="WP_012085610.1">
    <property type="nucleotide sequence ID" value="NC_009664.2"/>
</dbReference>
<dbReference type="AlphaFoldDB" id="A6W430"/>
<dbReference type="HOGENOM" id="CLU_009397_5_1_11"/>
<evidence type="ECO:0000256" key="6">
    <source>
        <dbReference type="PIRSR" id="PIRSR606710-2"/>
    </source>
</evidence>
<dbReference type="GO" id="GO:0005975">
    <property type="term" value="P:carbohydrate metabolic process"/>
    <property type="evidence" value="ECO:0007669"/>
    <property type="project" value="InterPro"/>
</dbReference>
<dbReference type="PANTHER" id="PTHR43301:SF3">
    <property type="entry name" value="ARABINAN ENDO-1,5-ALPHA-L-ARABINOSIDASE A-RELATED"/>
    <property type="match status" value="1"/>
</dbReference>
<keyword evidence="10" id="KW-1185">Reference proteome</keyword>
<feature type="region of interest" description="Disordered" evidence="8">
    <location>
        <begin position="1"/>
        <end position="32"/>
    </location>
</feature>
<evidence type="ECO:0000256" key="5">
    <source>
        <dbReference type="PIRSR" id="PIRSR606710-1"/>
    </source>
</evidence>
<dbReference type="PANTHER" id="PTHR43301">
    <property type="entry name" value="ARABINAN ENDO-1,5-ALPHA-L-ARABINOSIDASE"/>
    <property type="match status" value="1"/>
</dbReference>
<dbReference type="Proteomes" id="UP000001116">
    <property type="component" value="Chromosome"/>
</dbReference>
<reference evidence="10" key="1">
    <citation type="journal article" date="2008" name="PLoS ONE">
        <title>Survival in nuclear waste, extreme resistance, and potential applications gleaned from the genome sequence of Kineococcus radiotolerans SRS30216.</title>
        <authorList>
            <person name="Bagwell C.E."/>
            <person name="Bhat S."/>
            <person name="Hawkins G.M."/>
            <person name="Smith B.W."/>
            <person name="Biswas T."/>
            <person name="Hoover T.R."/>
            <person name="Saunders E."/>
            <person name="Han C.S."/>
            <person name="Tsodikov O.V."/>
            <person name="Shimkets L.J."/>
        </authorList>
    </citation>
    <scope>NUCLEOTIDE SEQUENCE [LARGE SCALE GENOMIC DNA]</scope>
    <source>
        <strain evidence="10">ATCC BAA-149 / DSM 14245 / SRS30216</strain>
    </source>
</reference>
<dbReference type="InterPro" id="IPR006710">
    <property type="entry name" value="Glyco_hydro_43"/>
</dbReference>
<evidence type="ECO:0000256" key="1">
    <source>
        <dbReference type="ARBA" id="ARBA00004834"/>
    </source>
</evidence>
<comment type="pathway">
    <text evidence="1">Glycan metabolism; L-arabinan degradation.</text>
</comment>
<sequence length="379" mass="40955">MNLRETTPTPAADHRTPDHRTPDHRTPARRRRTTAAAALAVLALLGPAAAVQAAGPRQGPPPTGKLTMVGEVGDYVEGVVDDPAHDPTLFSDRGVYYVASTGVANPDDPGGIFLRRSDRSLAGPWVSLGAIDLPRWTLDYGVGHLWAPHVVELGGTFHLYYAASSFGTNRSAIGLATTRTPGDLDSWVDHGPVLTSDTDDDFNAIDPDVYRADGKWWIAFGSFWSGIKVQELKGMDTPVGPVRSLASHPEVPPNAIENPQVFQHGGYWYLTASWGLCCRGVESTYETVVGRSTSPTGPFVDRDGVPMTEGGGTPLLSSRGNQIGTGALDVLRDRGRTYAVHHYYDARTGGTIRMQVREVEWREGWPTFSYGPGDGQPPR</sequence>
<proteinExistence type="inferred from homology"/>
<dbReference type="STRING" id="266940.Krad_0078"/>
<protein>
    <submittedName>
        <fullName evidence="9">Arabinan endo-1,5-alpha-L-arabinosidase</fullName>
        <ecNumber evidence="9">3.2.1.99</ecNumber>
    </submittedName>
</protein>
<evidence type="ECO:0000256" key="2">
    <source>
        <dbReference type="ARBA" id="ARBA00009865"/>
    </source>
</evidence>
<dbReference type="CDD" id="cd08998">
    <property type="entry name" value="GH43_Arb43a-like"/>
    <property type="match status" value="1"/>
</dbReference>
<dbReference type="Pfam" id="PF04616">
    <property type="entry name" value="Glyco_hydro_43"/>
    <property type="match status" value="1"/>
</dbReference>
<evidence type="ECO:0000256" key="4">
    <source>
        <dbReference type="ARBA" id="ARBA00023295"/>
    </source>
</evidence>
<name>A6W430_KINRD</name>
<keyword evidence="3 7" id="KW-0378">Hydrolase</keyword>
<dbReference type="EMBL" id="CP000750">
    <property type="protein sequence ID" value="ABS01569.1"/>
    <property type="molecule type" value="Genomic_DNA"/>
</dbReference>
<dbReference type="SUPFAM" id="SSF75005">
    <property type="entry name" value="Arabinanase/levansucrase/invertase"/>
    <property type="match status" value="1"/>
</dbReference>
<dbReference type="OrthoDB" id="9801455at2"/>
<dbReference type="KEGG" id="kra:Krad_0078"/>
<evidence type="ECO:0000256" key="8">
    <source>
        <dbReference type="SAM" id="MobiDB-lite"/>
    </source>
</evidence>
<evidence type="ECO:0000256" key="7">
    <source>
        <dbReference type="RuleBase" id="RU361187"/>
    </source>
</evidence>
<feature type="active site" description="Proton acceptor" evidence="5">
    <location>
        <position position="86"/>
    </location>
</feature>
<keyword evidence="4 7" id="KW-0326">Glycosidase</keyword>
<dbReference type="InterPro" id="IPR023296">
    <property type="entry name" value="Glyco_hydro_beta-prop_sf"/>
</dbReference>
<dbReference type="eggNOG" id="COG3507">
    <property type="taxonomic scope" value="Bacteria"/>
</dbReference>
<evidence type="ECO:0000313" key="9">
    <source>
        <dbReference type="EMBL" id="ABS01569.1"/>
    </source>
</evidence>
<feature type="site" description="Important for catalytic activity, responsible for pKa modulation of the active site Glu and correct orientation of both the proton donor and substrate" evidence="6">
    <location>
        <position position="206"/>
    </location>
</feature>
<dbReference type="InterPro" id="IPR050727">
    <property type="entry name" value="GH43_arabinanases"/>
</dbReference>
<dbReference type="Gene3D" id="2.115.10.20">
    <property type="entry name" value="Glycosyl hydrolase domain, family 43"/>
    <property type="match status" value="1"/>
</dbReference>
<organism evidence="9 10">
    <name type="scientific">Kineococcus radiotolerans (strain ATCC BAA-149 / DSM 14245 / SRS30216)</name>
    <dbReference type="NCBI Taxonomy" id="266940"/>
    <lineage>
        <taxon>Bacteria</taxon>
        <taxon>Bacillati</taxon>
        <taxon>Actinomycetota</taxon>
        <taxon>Actinomycetes</taxon>
        <taxon>Kineosporiales</taxon>
        <taxon>Kineosporiaceae</taxon>
        <taxon>Kineococcus</taxon>
    </lineage>
</organism>
<feature type="active site" description="Proton donor" evidence="5">
    <location>
        <position position="257"/>
    </location>
</feature>
<feature type="compositionally biased region" description="Basic and acidic residues" evidence="8">
    <location>
        <begin position="12"/>
        <end position="26"/>
    </location>
</feature>